<accession>A0A1F4X927</accession>
<dbReference type="Proteomes" id="UP000176815">
    <property type="component" value="Unassembled WGS sequence"/>
</dbReference>
<feature type="transmembrane region" description="Helical" evidence="1">
    <location>
        <begin position="40"/>
        <end position="57"/>
    </location>
</feature>
<proteinExistence type="predicted"/>
<comment type="caution">
    <text evidence="2">The sequence shown here is derived from an EMBL/GenBank/DDBJ whole genome shotgun (WGS) entry which is preliminary data.</text>
</comment>
<evidence type="ECO:0000256" key="1">
    <source>
        <dbReference type="SAM" id="Phobius"/>
    </source>
</evidence>
<evidence type="ECO:0000313" key="2">
    <source>
        <dbReference type="EMBL" id="OGC78031.1"/>
    </source>
</evidence>
<protein>
    <submittedName>
        <fullName evidence="2">Uncharacterized protein</fullName>
    </submittedName>
</protein>
<keyword evidence="1" id="KW-1133">Transmembrane helix</keyword>
<organism evidence="2 3">
    <name type="scientific">candidate division WWE3 bacterium RIFOXYD1_FULL_39_9</name>
    <dbReference type="NCBI Taxonomy" id="1802649"/>
    <lineage>
        <taxon>Bacteria</taxon>
        <taxon>Katanobacteria</taxon>
    </lineage>
</organism>
<reference evidence="2 3" key="1">
    <citation type="journal article" date="2016" name="Nat. Commun.">
        <title>Thousands of microbial genomes shed light on interconnected biogeochemical processes in an aquifer system.</title>
        <authorList>
            <person name="Anantharaman K."/>
            <person name="Brown C.T."/>
            <person name="Hug L.A."/>
            <person name="Sharon I."/>
            <person name="Castelle C.J."/>
            <person name="Probst A.J."/>
            <person name="Thomas B.C."/>
            <person name="Singh A."/>
            <person name="Wilkins M.J."/>
            <person name="Karaoz U."/>
            <person name="Brodie E.L."/>
            <person name="Williams K.H."/>
            <person name="Hubbard S.S."/>
            <person name="Banfield J.F."/>
        </authorList>
    </citation>
    <scope>NUCLEOTIDE SEQUENCE [LARGE SCALE GENOMIC DNA]</scope>
</reference>
<keyword evidence="1" id="KW-0812">Transmembrane</keyword>
<name>A0A1F4X927_UNCKA</name>
<feature type="transmembrane region" description="Helical" evidence="1">
    <location>
        <begin position="7"/>
        <end position="28"/>
    </location>
</feature>
<dbReference type="AlphaFoldDB" id="A0A1F4X927"/>
<evidence type="ECO:0000313" key="3">
    <source>
        <dbReference type="Proteomes" id="UP000176815"/>
    </source>
</evidence>
<keyword evidence="1" id="KW-0472">Membrane</keyword>
<sequence>MNQGIITVIIFTIFLVAAIIVGNLFLSAVLRMPIDDVPTAAKVVVHGITLGLLFAVVKKFYSR</sequence>
<gene>
    <name evidence="2" type="ORF">A2619_03035</name>
</gene>
<dbReference type="EMBL" id="MEWG01000008">
    <property type="protein sequence ID" value="OGC78031.1"/>
    <property type="molecule type" value="Genomic_DNA"/>
</dbReference>